<evidence type="ECO:0000313" key="2">
    <source>
        <dbReference type="EMBL" id="JAT60934.1"/>
    </source>
</evidence>
<dbReference type="EMBL" id="GDJX01007002">
    <property type="protein sequence ID" value="JAT60934.1"/>
    <property type="molecule type" value="Transcribed_RNA"/>
</dbReference>
<feature type="region of interest" description="Disordered" evidence="1">
    <location>
        <begin position="197"/>
        <end position="281"/>
    </location>
</feature>
<proteinExistence type="predicted"/>
<feature type="compositionally biased region" description="Basic and acidic residues" evidence="1">
    <location>
        <begin position="258"/>
        <end position="269"/>
    </location>
</feature>
<name>A0A1D1Z235_9ARAE</name>
<feature type="compositionally biased region" description="Basic and acidic residues" evidence="1">
    <location>
        <begin position="232"/>
        <end position="243"/>
    </location>
</feature>
<protein>
    <submittedName>
        <fullName evidence="2">Tripartite terminase subunit UL15</fullName>
    </submittedName>
</protein>
<feature type="compositionally biased region" description="Basic and acidic residues" evidence="1">
    <location>
        <begin position="212"/>
        <end position="223"/>
    </location>
</feature>
<accession>A0A1D1Z235</accession>
<feature type="non-terminal residue" evidence="2">
    <location>
        <position position="281"/>
    </location>
</feature>
<feature type="region of interest" description="Disordered" evidence="1">
    <location>
        <begin position="39"/>
        <end position="98"/>
    </location>
</feature>
<sequence length="281" mass="30554">AKKLRIIQGTANLRIWRPRQVSQQTPGVHPSSSMSDFSFELDSYSLGDSPPSGRHNVTLVSTRHPSRPTTPPRSPIRSRRRRRARHTSPASPLSGKGDVSWQSEVSWQFEPMGWREAQGGLGAALSPWTPAPAAARRGAGGGSPAIFRRSANDYYMSNTTTNPLYENSAAGGRMELRSFASEVDSAASRSEFSRSSLHLGRFGGRPGRGRRSKDELSVVDYHEPSTVGSPEPYRKDGFLRRDPTFSYNVDASGGDPNGRIHGELSHYDDVDGGGGSDGDDV</sequence>
<feature type="compositionally biased region" description="Basic residues" evidence="1">
    <location>
        <begin position="76"/>
        <end position="86"/>
    </location>
</feature>
<dbReference type="AlphaFoldDB" id="A0A1D1Z235"/>
<gene>
    <name evidence="2" type="primary">MDV027</name>
    <name evidence="2" type="ORF">g.111727</name>
</gene>
<organism evidence="2">
    <name type="scientific">Anthurium amnicola</name>
    <dbReference type="NCBI Taxonomy" id="1678845"/>
    <lineage>
        <taxon>Eukaryota</taxon>
        <taxon>Viridiplantae</taxon>
        <taxon>Streptophyta</taxon>
        <taxon>Embryophyta</taxon>
        <taxon>Tracheophyta</taxon>
        <taxon>Spermatophyta</taxon>
        <taxon>Magnoliopsida</taxon>
        <taxon>Liliopsida</taxon>
        <taxon>Araceae</taxon>
        <taxon>Pothoideae</taxon>
        <taxon>Potheae</taxon>
        <taxon>Anthurium</taxon>
    </lineage>
</organism>
<evidence type="ECO:0000256" key="1">
    <source>
        <dbReference type="SAM" id="MobiDB-lite"/>
    </source>
</evidence>
<feature type="non-terminal residue" evidence="2">
    <location>
        <position position="1"/>
    </location>
</feature>
<feature type="compositionally biased region" description="Gly residues" evidence="1">
    <location>
        <begin position="272"/>
        <end position="281"/>
    </location>
</feature>
<reference evidence="2" key="1">
    <citation type="submission" date="2015-07" db="EMBL/GenBank/DDBJ databases">
        <title>Transcriptome Assembly of Anthurium amnicola.</title>
        <authorList>
            <person name="Suzuki J."/>
        </authorList>
    </citation>
    <scope>NUCLEOTIDE SEQUENCE</scope>
</reference>